<gene>
    <name evidence="3" type="ORF">ACGFZB_06095</name>
</gene>
<keyword evidence="4" id="KW-1185">Reference proteome</keyword>
<accession>A0ABW7AYR3</accession>
<dbReference type="InterPro" id="IPR045431">
    <property type="entry name" value="EAD2"/>
</dbReference>
<comment type="caution">
    <text evidence="3">The sequence shown here is derived from an EMBL/GenBank/DDBJ whole genome shotgun (WGS) entry which is preliminary data.</text>
</comment>
<dbReference type="PANTHER" id="PTHR46832">
    <property type="entry name" value="5'-METHYLTHIOADENOSINE/S-ADENOSYLHOMOCYSTEINE NUCLEOSIDASE"/>
    <property type="match status" value="1"/>
</dbReference>
<evidence type="ECO:0000259" key="1">
    <source>
        <dbReference type="Pfam" id="PF01048"/>
    </source>
</evidence>
<reference evidence="3 4" key="1">
    <citation type="submission" date="2024-10" db="EMBL/GenBank/DDBJ databases">
        <title>The Natural Products Discovery Center: Release of the First 8490 Sequenced Strains for Exploring Actinobacteria Biosynthetic Diversity.</title>
        <authorList>
            <person name="Kalkreuter E."/>
            <person name="Kautsar S.A."/>
            <person name="Yang D."/>
            <person name="Bader C.D."/>
            <person name="Teijaro C.N."/>
            <person name="Fluegel L."/>
            <person name="Davis C.M."/>
            <person name="Simpson J.R."/>
            <person name="Lauterbach L."/>
            <person name="Steele A.D."/>
            <person name="Gui C."/>
            <person name="Meng S."/>
            <person name="Li G."/>
            <person name="Viehrig K."/>
            <person name="Ye F."/>
            <person name="Su P."/>
            <person name="Kiefer A.F."/>
            <person name="Nichols A."/>
            <person name="Cepeda A.J."/>
            <person name="Yan W."/>
            <person name="Fan B."/>
            <person name="Jiang Y."/>
            <person name="Adhikari A."/>
            <person name="Zheng C.-J."/>
            <person name="Schuster L."/>
            <person name="Cowan T.M."/>
            <person name="Smanski M.J."/>
            <person name="Chevrette M.G."/>
            <person name="De Carvalho L.P.S."/>
            <person name="Shen B."/>
        </authorList>
    </citation>
    <scope>NUCLEOTIDE SEQUENCE [LARGE SCALE GENOMIC DNA]</scope>
    <source>
        <strain evidence="3 4">NPDC048320</strain>
    </source>
</reference>
<protein>
    <submittedName>
        <fullName evidence="3">Nucleosidase</fullName>
    </submittedName>
</protein>
<feature type="domain" description="Effector-associated" evidence="2">
    <location>
        <begin position="281"/>
        <end position="366"/>
    </location>
</feature>
<evidence type="ECO:0000313" key="4">
    <source>
        <dbReference type="Proteomes" id="UP001604267"/>
    </source>
</evidence>
<dbReference type="InterPro" id="IPR035994">
    <property type="entry name" value="Nucleoside_phosphorylase_sf"/>
</dbReference>
<feature type="domain" description="Nucleoside phosphorylase" evidence="1">
    <location>
        <begin position="9"/>
        <end position="250"/>
    </location>
</feature>
<dbReference type="SUPFAM" id="SSF53167">
    <property type="entry name" value="Purine and uridine phosphorylases"/>
    <property type="match status" value="1"/>
</dbReference>
<name>A0ABW7AYR3_9ACTN</name>
<dbReference type="InterPro" id="IPR000845">
    <property type="entry name" value="Nucleoside_phosphorylase_d"/>
</dbReference>
<sequence>MADAERMAAVLTALPEEYEAVRSHLVRPETRAHRLGTLVEVGELPGCPWPVAIAECGEGGRTAAALTERIASWLEPEALFFVGIAGGLKDELALGDVVVAAKVHAYGGGKATSDGFLARPESMRPAHALEQAARSALRRGTSRWTDRVITGPPAPTAVPKVHFRPLASGDVLLNSAECALREQLHHTYNDAVAIEMESAGFAHAAHLADCPHLAIRGISDRADGTKYDTDRQGYQERAAAHAAAAVMAVITEFARHRPAATRSAPAAPASARTPSSDVRVADALEAFTGMAGLEFRRQVLAMVEDRLALEHPLGIPEQTVARDHLVLIARALRQSREPSSARRALYEVMADLRPNEQALVRLREVLGL</sequence>
<dbReference type="EMBL" id="JBICYV010000002">
    <property type="protein sequence ID" value="MFG3010021.1"/>
    <property type="molecule type" value="Genomic_DNA"/>
</dbReference>
<dbReference type="CDD" id="cd09008">
    <property type="entry name" value="MTAN"/>
    <property type="match status" value="1"/>
</dbReference>
<evidence type="ECO:0000259" key="2">
    <source>
        <dbReference type="Pfam" id="PF19956"/>
    </source>
</evidence>
<organism evidence="3 4">
    <name type="scientific">Streptomyces cinerochromogenes</name>
    <dbReference type="NCBI Taxonomy" id="66422"/>
    <lineage>
        <taxon>Bacteria</taxon>
        <taxon>Bacillati</taxon>
        <taxon>Actinomycetota</taxon>
        <taxon>Actinomycetes</taxon>
        <taxon>Kitasatosporales</taxon>
        <taxon>Streptomycetaceae</taxon>
        <taxon>Streptomyces</taxon>
    </lineage>
</organism>
<dbReference type="Pfam" id="PF01048">
    <property type="entry name" value="PNP_UDP_1"/>
    <property type="match status" value="1"/>
</dbReference>
<dbReference type="Gene3D" id="3.40.50.1580">
    <property type="entry name" value="Nucleoside phosphorylase domain"/>
    <property type="match status" value="1"/>
</dbReference>
<dbReference type="RefSeq" id="WP_392816009.1">
    <property type="nucleotide sequence ID" value="NZ_JBICYV010000002.1"/>
</dbReference>
<evidence type="ECO:0000313" key="3">
    <source>
        <dbReference type="EMBL" id="MFG3010021.1"/>
    </source>
</evidence>
<dbReference type="PANTHER" id="PTHR46832:SF1">
    <property type="entry name" value="5'-METHYLTHIOADENOSINE_S-ADENOSYLHOMOCYSTEINE NUCLEOSIDASE"/>
    <property type="match status" value="1"/>
</dbReference>
<dbReference type="Pfam" id="PF19956">
    <property type="entry name" value="EAD2"/>
    <property type="match status" value="1"/>
</dbReference>
<dbReference type="Proteomes" id="UP001604267">
    <property type="component" value="Unassembled WGS sequence"/>
</dbReference>
<proteinExistence type="predicted"/>